<gene>
    <name evidence="1" type="ORF">RCL2_000398300</name>
</gene>
<protein>
    <submittedName>
        <fullName evidence="1">Uncharacterized protein</fullName>
    </submittedName>
</protein>
<organism evidence="1 2">
    <name type="scientific">Rhizophagus clarus</name>
    <dbReference type="NCBI Taxonomy" id="94130"/>
    <lineage>
        <taxon>Eukaryota</taxon>
        <taxon>Fungi</taxon>
        <taxon>Fungi incertae sedis</taxon>
        <taxon>Mucoromycota</taxon>
        <taxon>Glomeromycotina</taxon>
        <taxon>Glomeromycetes</taxon>
        <taxon>Glomerales</taxon>
        <taxon>Glomeraceae</taxon>
        <taxon>Rhizophagus</taxon>
    </lineage>
</organism>
<dbReference type="AlphaFoldDB" id="A0A8H3QEB4"/>
<name>A0A8H3QEB4_9GLOM</name>
<evidence type="ECO:0000313" key="1">
    <source>
        <dbReference type="EMBL" id="GES76578.1"/>
    </source>
</evidence>
<accession>A0A8H3QEB4</accession>
<reference evidence="1" key="1">
    <citation type="submission" date="2019-10" db="EMBL/GenBank/DDBJ databases">
        <title>Conservation and host-specific expression of non-tandemly repeated heterogenous ribosome RNA gene in arbuscular mycorrhizal fungi.</title>
        <authorList>
            <person name="Maeda T."/>
            <person name="Kobayashi Y."/>
            <person name="Nakagawa T."/>
            <person name="Ezawa T."/>
            <person name="Yamaguchi K."/>
            <person name="Bino T."/>
            <person name="Nishimoto Y."/>
            <person name="Shigenobu S."/>
            <person name="Kawaguchi M."/>
        </authorList>
    </citation>
    <scope>NUCLEOTIDE SEQUENCE</scope>
    <source>
        <strain evidence="1">HR1</strain>
    </source>
</reference>
<dbReference type="Proteomes" id="UP000615446">
    <property type="component" value="Unassembled WGS sequence"/>
</dbReference>
<dbReference type="EMBL" id="BLAL01000022">
    <property type="protein sequence ID" value="GES76578.1"/>
    <property type="molecule type" value="Genomic_DNA"/>
</dbReference>
<comment type="caution">
    <text evidence="1">The sequence shown here is derived from an EMBL/GenBank/DDBJ whole genome shotgun (WGS) entry which is preliminary data.</text>
</comment>
<sequence>MFTQFYVLPIIQTKKVEARRNPYNMGTLEVIVDEENMTGAHQVKKENECATFFFFDFNLKFKINILNIVRFQVL</sequence>
<evidence type="ECO:0000313" key="2">
    <source>
        <dbReference type="Proteomes" id="UP000615446"/>
    </source>
</evidence>
<proteinExistence type="predicted"/>